<name>A0ABU5NIV6_9BACI</name>
<evidence type="ECO:0000313" key="2">
    <source>
        <dbReference type="Proteomes" id="UP001289615"/>
    </source>
</evidence>
<organism evidence="1 2">
    <name type="scientific">Lysinibacillus irui</name>
    <dbReference type="NCBI Taxonomy" id="2998077"/>
    <lineage>
        <taxon>Bacteria</taxon>
        <taxon>Bacillati</taxon>
        <taxon>Bacillota</taxon>
        <taxon>Bacilli</taxon>
        <taxon>Bacillales</taxon>
        <taxon>Bacillaceae</taxon>
        <taxon>Lysinibacillus</taxon>
    </lineage>
</organism>
<comment type="caution">
    <text evidence="1">The sequence shown here is derived from an EMBL/GenBank/DDBJ whole genome shotgun (WGS) entry which is preliminary data.</text>
</comment>
<accession>A0ABU5NIV6</accession>
<sequence length="45" mass="5122">MHLYCGQVKQLVGLLENEIIHLLLAGVQMNELAREKFRENEGRAG</sequence>
<dbReference type="EMBL" id="JAXUIA010000003">
    <property type="protein sequence ID" value="MEA0975959.1"/>
    <property type="molecule type" value="Genomic_DNA"/>
</dbReference>
<dbReference type="Proteomes" id="UP001289615">
    <property type="component" value="Unassembled WGS sequence"/>
</dbReference>
<proteinExistence type="predicted"/>
<evidence type="ECO:0000313" key="1">
    <source>
        <dbReference type="EMBL" id="MEA0975959.1"/>
    </source>
</evidence>
<reference evidence="1 2" key="1">
    <citation type="submission" date="2023-12" db="EMBL/GenBank/DDBJ databases">
        <title>Genome comparison identifies genes involved in endophytic behavior of Lysinibacillus irui and provides insights into its role as a plant-growth promoting bacterium.</title>
        <authorList>
            <person name="Hilario S."/>
            <person name="Matos I."/>
            <person name="Goncalves M.F.M."/>
            <person name="Pardo C.A."/>
            <person name="Santos M.J."/>
        </authorList>
    </citation>
    <scope>NUCLEOTIDE SEQUENCE [LARGE SCALE GENOMIC DNA]</scope>
    <source>
        <strain evidence="1 2">B3</strain>
    </source>
</reference>
<keyword evidence="2" id="KW-1185">Reference proteome</keyword>
<gene>
    <name evidence="1" type="ORF">U6C28_06560</name>
</gene>
<protein>
    <submittedName>
        <fullName evidence="1">Uncharacterized protein</fullName>
    </submittedName>
</protein>
<dbReference type="RefSeq" id="WP_322611089.1">
    <property type="nucleotide sequence ID" value="NZ_JAXLNX010000006.1"/>
</dbReference>